<evidence type="ECO:0000313" key="7">
    <source>
        <dbReference type="Proteomes" id="UP001139447"/>
    </source>
</evidence>
<reference evidence="6" key="1">
    <citation type="submission" date="2022-03" db="EMBL/GenBank/DDBJ databases">
        <authorList>
            <person name="Woo C.Y."/>
        </authorList>
    </citation>
    <scope>NUCLEOTIDE SEQUENCE</scope>
    <source>
        <strain evidence="6">CYS-02</strain>
    </source>
</reference>
<dbReference type="PROSITE" id="PS50931">
    <property type="entry name" value="HTH_LYSR"/>
    <property type="match status" value="1"/>
</dbReference>
<dbReference type="Pfam" id="PF00126">
    <property type="entry name" value="HTH_1"/>
    <property type="match status" value="1"/>
</dbReference>
<dbReference type="Gene3D" id="3.40.190.10">
    <property type="entry name" value="Periplasmic binding protein-like II"/>
    <property type="match status" value="2"/>
</dbReference>
<evidence type="ECO:0000256" key="3">
    <source>
        <dbReference type="ARBA" id="ARBA00023125"/>
    </source>
</evidence>
<dbReference type="InterPro" id="IPR000847">
    <property type="entry name" value="LysR_HTH_N"/>
</dbReference>
<dbReference type="Gene3D" id="1.10.10.10">
    <property type="entry name" value="Winged helix-like DNA-binding domain superfamily/Winged helix DNA-binding domain"/>
    <property type="match status" value="1"/>
</dbReference>
<proteinExistence type="inferred from homology"/>
<evidence type="ECO:0000256" key="2">
    <source>
        <dbReference type="ARBA" id="ARBA00023015"/>
    </source>
</evidence>
<keyword evidence="3" id="KW-0238">DNA-binding</keyword>
<dbReference type="GO" id="GO:0003677">
    <property type="term" value="F:DNA binding"/>
    <property type="evidence" value="ECO:0007669"/>
    <property type="project" value="UniProtKB-KW"/>
</dbReference>
<organism evidence="6 7">
    <name type="scientific">Variovorax terrae</name>
    <dbReference type="NCBI Taxonomy" id="2923278"/>
    <lineage>
        <taxon>Bacteria</taxon>
        <taxon>Pseudomonadati</taxon>
        <taxon>Pseudomonadota</taxon>
        <taxon>Betaproteobacteria</taxon>
        <taxon>Burkholderiales</taxon>
        <taxon>Comamonadaceae</taxon>
        <taxon>Variovorax</taxon>
    </lineage>
</organism>
<gene>
    <name evidence="6" type="ORF">MMF98_00320</name>
</gene>
<dbReference type="RefSeq" id="WP_243302788.1">
    <property type="nucleotide sequence ID" value="NZ_JALGBI010000001.1"/>
</dbReference>
<protein>
    <submittedName>
        <fullName evidence="6">LysR family transcriptional regulator</fullName>
    </submittedName>
</protein>
<dbReference type="AlphaFoldDB" id="A0A9X1VVX2"/>
<evidence type="ECO:0000259" key="5">
    <source>
        <dbReference type="PROSITE" id="PS50931"/>
    </source>
</evidence>
<dbReference type="SUPFAM" id="SSF53850">
    <property type="entry name" value="Periplasmic binding protein-like II"/>
    <property type="match status" value="1"/>
</dbReference>
<accession>A0A9X1VVX2</accession>
<dbReference type="InterPro" id="IPR005119">
    <property type="entry name" value="LysR_subst-bd"/>
</dbReference>
<dbReference type="InterPro" id="IPR036390">
    <property type="entry name" value="WH_DNA-bd_sf"/>
</dbReference>
<keyword evidence="7" id="KW-1185">Reference proteome</keyword>
<evidence type="ECO:0000313" key="6">
    <source>
        <dbReference type="EMBL" id="MCJ0761648.1"/>
    </source>
</evidence>
<keyword evidence="4" id="KW-0804">Transcription</keyword>
<evidence type="ECO:0000256" key="4">
    <source>
        <dbReference type="ARBA" id="ARBA00023163"/>
    </source>
</evidence>
<dbReference type="EMBL" id="JALGBI010000001">
    <property type="protein sequence ID" value="MCJ0761648.1"/>
    <property type="molecule type" value="Genomic_DNA"/>
</dbReference>
<dbReference type="InterPro" id="IPR036388">
    <property type="entry name" value="WH-like_DNA-bd_sf"/>
</dbReference>
<dbReference type="Proteomes" id="UP001139447">
    <property type="component" value="Unassembled WGS sequence"/>
</dbReference>
<dbReference type="GO" id="GO:0005829">
    <property type="term" value="C:cytosol"/>
    <property type="evidence" value="ECO:0007669"/>
    <property type="project" value="TreeGrafter"/>
</dbReference>
<dbReference type="InterPro" id="IPR050950">
    <property type="entry name" value="HTH-type_LysR_regulators"/>
</dbReference>
<sequence length="293" mass="31909">MDSRFLETFLLVAELGSIAEAARRLDLTPATVAQRLSALEATIGSKLVLRSGRTVRPTVAGLRVLPRAHAVLRELRDLKSAASETALPAGPLRLGATPTALTGIVPGVLKRWVEAYPQIEIYIEPGATTALHSRVMDGELDAAILVQPQFELPKTAAWHTLRREPLVLLTPSSLRVTDVLQTLAREPFIRYDRHVIGGRMADEYLSRKGIHPQVRFELDGIENIARLVAEGLGVSVLPDWPVVGLPSQAVAKWPLPRPRPVRTVGVLWLQATVRAPLVKAFVRLAGPAPRAPA</sequence>
<dbReference type="Pfam" id="PF03466">
    <property type="entry name" value="LysR_substrate"/>
    <property type="match status" value="1"/>
</dbReference>
<dbReference type="SUPFAM" id="SSF46785">
    <property type="entry name" value="Winged helix' DNA-binding domain"/>
    <property type="match status" value="1"/>
</dbReference>
<dbReference type="GO" id="GO:0003700">
    <property type="term" value="F:DNA-binding transcription factor activity"/>
    <property type="evidence" value="ECO:0007669"/>
    <property type="project" value="InterPro"/>
</dbReference>
<comment type="similarity">
    <text evidence="1">Belongs to the LysR transcriptional regulatory family.</text>
</comment>
<name>A0A9X1VVX2_9BURK</name>
<comment type="caution">
    <text evidence="6">The sequence shown here is derived from an EMBL/GenBank/DDBJ whole genome shotgun (WGS) entry which is preliminary data.</text>
</comment>
<feature type="domain" description="HTH lysR-type" evidence="5">
    <location>
        <begin position="1"/>
        <end position="58"/>
    </location>
</feature>
<keyword evidence="2" id="KW-0805">Transcription regulation</keyword>
<dbReference type="PANTHER" id="PTHR30419">
    <property type="entry name" value="HTH-TYPE TRANSCRIPTIONAL REGULATOR YBHD"/>
    <property type="match status" value="1"/>
</dbReference>
<dbReference type="CDD" id="cd08427">
    <property type="entry name" value="PBP2_LTTR_like_2"/>
    <property type="match status" value="1"/>
</dbReference>
<evidence type="ECO:0000256" key="1">
    <source>
        <dbReference type="ARBA" id="ARBA00009437"/>
    </source>
</evidence>